<keyword evidence="3" id="KW-1003">Cell membrane</keyword>
<dbReference type="InterPro" id="IPR043325">
    <property type="entry name" value="LTSS"/>
</dbReference>
<dbReference type="SMART" id="SM00499">
    <property type="entry name" value="AAI"/>
    <property type="match status" value="1"/>
</dbReference>
<keyword evidence="8" id="KW-0449">Lipoprotein</keyword>
<dbReference type="EMBL" id="GHES01024034">
    <property type="protein sequence ID" value="MPA54593.1"/>
    <property type="molecule type" value="Transcribed_RNA"/>
</dbReference>
<dbReference type="SUPFAM" id="SSF47699">
    <property type="entry name" value="Bifunctional inhibitor/lipid-transfer protein/seed storage 2S albumin"/>
    <property type="match status" value="1"/>
</dbReference>
<evidence type="ECO:0000259" key="10">
    <source>
        <dbReference type="SMART" id="SM00499"/>
    </source>
</evidence>
<comment type="subcellular location">
    <subcellularLocation>
        <location evidence="1">Cell membrane</location>
        <topology evidence="1">Lipid-anchor</topology>
        <topology evidence="1">GPI-anchor</topology>
    </subcellularLocation>
</comment>
<comment type="similarity">
    <text evidence="2">Belongs to the plant LTP family.</text>
</comment>
<name>A0A5B7AHM1_DAVIN</name>
<protein>
    <submittedName>
        <fullName evidence="11">Putative non-specific lipid transfer protein GPI-anchored 2</fullName>
    </submittedName>
</protein>
<dbReference type="Pfam" id="PF14368">
    <property type="entry name" value="LTP_2"/>
    <property type="match status" value="1"/>
</dbReference>
<sequence>MAAATTAAATVVIIAALFLITVPGGIAQSPAAAPQPAELDCSTYIYNMSDCLTYVEPGSNLTKPDKDCCPELASLVDNQPICLCKLLANSTDIVGMPINVTKALNLPSVCKVTTPDASACSVLGYPIAGYPVGAPTSSEGPGIMPPAASNPASGNNGNGASSIAFSHLSFVVGLAIAFLTTHFQF</sequence>
<keyword evidence="7" id="KW-0325">Glycoprotein</keyword>
<proteinExistence type="inferred from homology"/>
<dbReference type="AlphaFoldDB" id="A0A5B7AHM1"/>
<dbReference type="InterPro" id="IPR016140">
    <property type="entry name" value="Bifunc_inhib/LTP/seed_store"/>
</dbReference>
<feature type="signal peptide" evidence="9">
    <location>
        <begin position="1"/>
        <end position="27"/>
    </location>
</feature>
<dbReference type="GO" id="GO:0098552">
    <property type="term" value="C:side of membrane"/>
    <property type="evidence" value="ECO:0007669"/>
    <property type="project" value="UniProtKB-KW"/>
</dbReference>
<evidence type="ECO:0000256" key="7">
    <source>
        <dbReference type="ARBA" id="ARBA00023180"/>
    </source>
</evidence>
<evidence type="ECO:0000256" key="4">
    <source>
        <dbReference type="ARBA" id="ARBA00022622"/>
    </source>
</evidence>
<evidence type="ECO:0000256" key="3">
    <source>
        <dbReference type="ARBA" id="ARBA00022475"/>
    </source>
</evidence>
<evidence type="ECO:0000256" key="6">
    <source>
        <dbReference type="ARBA" id="ARBA00023157"/>
    </source>
</evidence>
<dbReference type="FunFam" id="1.10.110.10:FF:000001">
    <property type="entry name" value="Bifunctional inhibitor/lipid-transfer protein/seed storage 2S albumin superfamily protein"/>
    <property type="match status" value="1"/>
</dbReference>
<dbReference type="Gene3D" id="1.10.110.10">
    <property type="entry name" value="Plant lipid-transfer and hydrophobic proteins"/>
    <property type="match status" value="1"/>
</dbReference>
<evidence type="ECO:0000256" key="8">
    <source>
        <dbReference type="ARBA" id="ARBA00023288"/>
    </source>
</evidence>
<evidence type="ECO:0000256" key="9">
    <source>
        <dbReference type="SAM" id="SignalP"/>
    </source>
</evidence>
<dbReference type="CDD" id="cd00010">
    <property type="entry name" value="AAI_LTSS"/>
    <property type="match status" value="1"/>
</dbReference>
<keyword evidence="6" id="KW-1015">Disulfide bond</keyword>
<evidence type="ECO:0000256" key="1">
    <source>
        <dbReference type="ARBA" id="ARBA00004609"/>
    </source>
</evidence>
<evidence type="ECO:0000256" key="5">
    <source>
        <dbReference type="ARBA" id="ARBA00022729"/>
    </source>
</evidence>
<organism evidence="11">
    <name type="scientific">Davidia involucrata</name>
    <name type="common">Dove tree</name>
    <dbReference type="NCBI Taxonomy" id="16924"/>
    <lineage>
        <taxon>Eukaryota</taxon>
        <taxon>Viridiplantae</taxon>
        <taxon>Streptophyta</taxon>
        <taxon>Embryophyta</taxon>
        <taxon>Tracheophyta</taxon>
        <taxon>Spermatophyta</taxon>
        <taxon>Magnoliopsida</taxon>
        <taxon>eudicotyledons</taxon>
        <taxon>Gunneridae</taxon>
        <taxon>Pentapetalae</taxon>
        <taxon>asterids</taxon>
        <taxon>Cornales</taxon>
        <taxon>Nyssaceae</taxon>
        <taxon>Davidia</taxon>
    </lineage>
</organism>
<keyword evidence="4" id="KW-0336">GPI-anchor</keyword>
<reference evidence="11" key="1">
    <citation type="submission" date="2019-08" db="EMBL/GenBank/DDBJ databases">
        <title>Reference gene set and small RNA set construction with multiple tissues from Davidia involucrata Baill.</title>
        <authorList>
            <person name="Yang H."/>
            <person name="Zhou C."/>
            <person name="Li G."/>
            <person name="Wang J."/>
            <person name="Gao P."/>
            <person name="Wang M."/>
            <person name="Wang R."/>
            <person name="Zhao Y."/>
        </authorList>
    </citation>
    <scope>NUCLEOTIDE SEQUENCE</scope>
    <source>
        <tissue evidence="11">Mixed with DoveR01_LX</tissue>
    </source>
</reference>
<evidence type="ECO:0000256" key="2">
    <source>
        <dbReference type="ARBA" id="ARBA00009748"/>
    </source>
</evidence>
<keyword evidence="4" id="KW-0472">Membrane</keyword>
<keyword evidence="5 9" id="KW-0732">Signal</keyword>
<dbReference type="InterPro" id="IPR036312">
    <property type="entry name" value="Bifun_inhib/LTP/seed_sf"/>
</dbReference>
<dbReference type="GO" id="GO:0005886">
    <property type="term" value="C:plasma membrane"/>
    <property type="evidence" value="ECO:0007669"/>
    <property type="project" value="UniProtKB-SubCell"/>
</dbReference>
<evidence type="ECO:0000313" key="11">
    <source>
        <dbReference type="EMBL" id="MPA54593.1"/>
    </source>
</evidence>
<feature type="domain" description="Bifunctional inhibitor/plant lipid transfer protein/seed storage helical" evidence="10">
    <location>
        <begin position="41"/>
        <end position="120"/>
    </location>
</feature>
<feature type="chain" id="PRO_5022967802" evidence="9">
    <location>
        <begin position="28"/>
        <end position="185"/>
    </location>
</feature>
<dbReference type="PANTHER" id="PTHR33044">
    <property type="entry name" value="BIFUNCTIONAL INHIBITOR/LIPID-TRANSFER PROTEIN/SEED STORAGE 2S ALBUMIN SUPERFAMILY PROTEIN-RELATED"/>
    <property type="match status" value="1"/>
</dbReference>
<gene>
    <name evidence="11" type="ORF">Din_024034</name>
</gene>
<accession>A0A5B7AHM1</accession>